<reference evidence="3" key="1">
    <citation type="journal article" date="2019" name="Int. J. Syst. Evol. Microbiol.">
        <title>The Global Catalogue of Microorganisms (GCM) 10K type strain sequencing project: providing services to taxonomists for standard genome sequencing and annotation.</title>
        <authorList>
            <consortium name="The Broad Institute Genomics Platform"/>
            <consortium name="The Broad Institute Genome Sequencing Center for Infectious Disease"/>
            <person name="Wu L."/>
            <person name="Ma J."/>
        </authorList>
    </citation>
    <scope>NUCLEOTIDE SEQUENCE [LARGE SCALE GENOMIC DNA]</scope>
    <source>
        <strain evidence="3">CGMCC 1.18575</strain>
    </source>
</reference>
<keyword evidence="1" id="KW-1133">Transmembrane helix</keyword>
<sequence length="76" mass="8731">MNWAAILGITVILILMVLFEWPKMNKNMKKEKAAFVTITIIGWLLAILLVLFPDMPGPTQFVDMIYRPLGKLLEKQ</sequence>
<accession>A0ABW0I008</accession>
<name>A0ABW0I008_9BACL</name>
<evidence type="ECO:0000313" key="2">
    <source>
        <dbReference type="EMBL" id="MFC5406856.1"/>
    </source>
</evidence>
<dbReference type="Proteomes" id="UP001596113">
    <property type="component" value="Unassembled WGS sequence"/>
</dbReference>
<protein>
    <submittedName>
        <fullName evidence="2">Uncharacterized protein</fullName>
    </submittedName>
</protein>
<evidence type="ECO:0000256" key="1">
    <source>
        <dbReference type="SAM" id="Phobius"/>
    </source>
</evidence>
<feature type="transmembrane region" description="Helical" evidence="1">
    <location>
        <begin position="33"/>
        <end position="52"/>
    </location>
</feature>
<comment type="caution">
    <text evidence="2">The sequence shown here is derived from an EMBL/GenBank/DDBJ whole genome shotgun (WGS) entry which is preliminary data.</text>
</comment>
<dbReference type="RefSeq" id="WP_378138993.1">
    <property type="nucleotide sequence ID" value="NZ_JBHSMI010000062.1"/>
</dbReference>
<keyword evidence="1" id="KW-0472">Membrane</keyword>
<evidence type="ECO:0000313" key="3">
    <source>
        <dbReference type="Proteomes" id="UP001596113"/>
    </source>
</evidence>
<keyword evidence="1" id="KW-0812">Transmembrane</keyword>
<gene>
    <name evidence="2" type="ORF">ACFPOF_29370</name>
</gene>
<organism evidence="2 3">
    <name type="scientific">Cohnella soli</name>
    <dbReference type="NCBI Taxonomy" id="425005"/>
    <lineage>
        <taxon>Bacteria</taxon>
        <taxon>Bacillati</taxon>
        <taxon>Bacillota</taxon>
        <taxon>Bacilli</taxon>
        <taxon>Bacillales</taxon>
        <taxon>Paenibacillaceae</taxon>
        <taxon>Cohnella</taxon>
    </lineage>
</organism>
<proteinExistence type="predicted"/>
<feature type="transmembrane region" description="Helical" evidence="1">
    <location>
        <begin position="6"/>
        <end position="21"/>
    </location>
</feature>
<dbReference type="EMBL" id="JBHSMI010000062">
    <property type="protein sequence ID" value="MFC5406856.1"/>
    <property type="molecule type" value="Genomic_DNA"/>
</dbReference>
<keyword evidence="3" id="KW-1185">Reference proteome</keyword>